<keyword evidence="1" id="KW-1133">Transmembrane helix</keyword>
<dbReference type="OrthoDB" id="10262795at2759"/>
<feature type="transmembrane region" description="Helical" evidence="1">
    <location>
        <begin position="36"/>
        <end position="55"/>
    </location>
</feature>
<accession>A0A1J4JT80</accession>
<name>A0A1J4JT80_9EUKA</name>
<feature type="transmembrane region" description="Helical" evidence="1">
    <location>
        <begin position="371"/>
        <end position="390"/>
    </location>
</feature>
<dbReference type="GeneID" id="94842463"/>
<evidence type="ECO:0000313" key="2">
    <source>
        <dbReference type="EMBL" id="OHT01946.1"/>
    </source>
</evidence>
<dbReference type="EMBL" id="MLAK01000889">
    <property type="protein sequence ID" value="OHT01946.1"/>
    <property type="molecule type" value="Genomic_DNA"/>
</dbReference>
<dbReference type="VEuPathDB" id="TrichDB:TRFO_31141"/>
<dbReference type="Proteomes" id="UP000179807">
    <property type="component" value="Unassembled WGS sequence"/>
</dbReference>
<feature type="transmembrane region" description="Helical" evidence="1">
    <location>
        <begin position="157"/>
        <end position="178"/>
    </location>
</feature>
<dbReference type="RefSeq" id="XP_068355082.1">
    <property type="nucleotide sequence ID" value="XM_068507759.1"/>
</dbReference>
<keyword evidence="1" id="KW-0472">Membrane</keyword>
<protein>
    <submittedName>
        <fullName evidence="2">Uncharacterized protein</fullName>
    </submittedName>
</protein>
<gene>
    <name evidence="2" type="ORF">TRFO_31141</name>
</gene>
<evidence type="ECO:0000256" key="1">
    <source>
        <dbReference type="SAM" id="Phobius"/>
    </source>
</evidence>
<feature type="transmembrane region" description="Helical" evidence="1">
    <location>
        <begin position="102"/>
        <end position="124"/>
    </location>
</feature>
<feature type="transmembrane region" description="Helical" evidence="1">
    <location>
        <begin position="344"/>
        <end position="365"/>
    </location>
</feature>
<feature type="transmembrane region" description="Helical" evidence="1">
    <location>
        <begin position="193"/>
        <end position="213"/>
    </location>
</feature>
<comment type="caution">
    <text evidence="2">The sequence shown here is derived from an EMBL/GenBank/DDBJ whole genome shotgun (WGS) entry which is preliminary data.</text>
</comment>
<dbReference type="AlphaFoldDB" id="A0A1J4JT80"/>
<feature type="transmembrane region" description="Helical" evidence="1">
    <location>
        <begin position="130"/>
        <end position="150"/>
    </location>
</feature>
<keyword evidence="1" id="KW-0812">Transmembrane</keyword>
<keyword evidence="3" id="KW-1185">Reference proteome</keyword>
<sequence>MNLEYLQETHTFHVERIMDFLAHNLPLCAIHQTRTIIFFCYLFALLIEFLLYPPYSVGNTPFTLTTLFLPLIIVVALHIILTVCYIFGALFERASWKTGLGLMFFFHASIPIVVAIGAIILGTSNNVKNYYFSYSIVVTVSVFLDFLCGVISRPSQVIILSFEIMAVVPASILASLYFNGNVRQVWAPFLPPFIYFGLYFSMLLLLAPCCGIFRNCALKILSDPEIAVEFIAAVDPQLKPFKTRADWVDEPDALGSDHGGFGGYSGFSTAYNNGAIGNAGINGAGAGMNGGLGGGSLGGGGGRGRHEARASRWSRQQEGDVITRFPSRADFQLYNVDATPENPLYLASPLPMLALAVLLSVFLVHCLSPLANFYFLLAGAAVLLVLAVLLNSRATACSFLAFTNLDDKCVDILWDHPGLSLL</sequence>
<reference evidence="2" key="1">
    <citation type="submission" date="2016-10" db="EMBL/GenBank/DDBJ databases">
        <authorList>
            <person name="Benchimol M."/>
            <person name="Almeida L.G."/>
            <person name="Vasconcelos A.T."/>
            <person name="Perreira-Neves A."/>
            <person name="Rosa I.A."/>
            <person name="Tasca T."/>
            <person name="Bogo M.R."/>
            <person name="de Souza W."/>
        </authorList>
    </citation>
    <scope>NUCLEOTIDE SEQUENCE [LARGE SCALE GENOMIC DNA]</scope>
    <source>
        <strain evidence="2">K</strain>
    </source>
</reference>
<proteinExistence type="predicted"/>
<evidence type="ECO:0000313" key="3">
    <source>
        <dbReference type="Proteomes" id="UP000179807"/>
    </source>
</evidence>
<feature type="transmembrane region" description="Helical" evidence="1">
    <location>
        <begin position="67"/>
        <end position="90"/>
    </location>
</feature>
<organism evidence="2 3">
    <name type="scientific">Tritrichomonas foetus</name>
    <dbReference type="NCBI Taxonomy" id="1144522"/>
    <lineage>
        <taxon>Eukaryota</taxon>
        <taxon>Metamonada</taxon>
        <taxon>Parabasalia</taxon>
        <taxon>Tritrichomonadida</taxon>
        <taxon>Tritrichomonadidae</taxon>
        <taxon>Tritrichomonas</taxon>
    </lineage>
</organism>